<dbReference type="Gene3D" id="1.10.10.10">
    <property type="entry name" value="Winged helix-like DNA-binding domain superfamily/Winged helix DNA-binding domain"/>
    <property type="match status" value="1"/>
</dbReference>
<dbReference type="Proteomes" id="UP001592531">
    <property type="component" value="Unassembled WGS sequence"/>
</dbReference>
<dbReference type="Pfam" id="PF01978">
    <property type="entry name" value="TrmB"/>
    <property type="match status" value="1"/>
</dbReference>
<dbReference type="InterPro" id="IPR036390">
    <property type="entry name" value="WH_DNA-bd_sf"/>
</dbReference>
<keyword evidence="3" id="KW-1185">Reference proteome</keyword>
<dbReference type="InterPro" id="IPR036388">
    <property type="entry name" value="WH-like_DNA-bd_sf"/>
</dbReference>
<dbReference type="RefSeq" id="WP_380537724.1">
    <property type="nucleotide sequence ID" value="NZ_JBHFAB010000014.1"/>
</dbReference>
<feature type="domain" description="Transcription regulator TrmB N-terminal" evidence="1">
    <location>
        <begin position="11"/>
        <end position="78"/>
    </location>
</feature>
<sequence length="310" mass="33679">MHTDDRRAADLEELGLTNYEARVYLALIRRDVFTAAEVAREAQVPRQRVYDVLEGLTRRQLAVLHPGKVAGYSAVAPEVAVDRLMEQQRRSLGRLERLSDDLARELLPTWDSGRTHTDPLDYVEVLRDAADISDRFARIQSEAERELLSFSRPPWVTPSENVAGFEASARLHAAGRTVRSLYSQDVLDDPVMLEVVRRFGEVGEEIRIAESLPLKLIVADGSTVLCDMPDPVARAGATTSLVIRHPSLAETLRMAFQSIWEQSPTLDEALKLREAATVRDAAAASAAAGAEGGAAARSAAEGGSAAVGGA</sequence>
<gene>
    <name evidence="2" type="ORF">ACEZDE_20200</name>
</gene>
<evidence type="ECO:0000313" key="3">
    <source>
        <dbReference type="Proteomes" id="UP001592531"/>
    </source>
</evidence>
<dbReference type="PANTHER" id="PTHR34293:SF1">
    <property type="entry name" value="HTH-TYPE TRANSCRIPTIONAL REGULATOR TRMBL2"/>
    <property type="match status" value="1"/>
</dbReference>
<name>A0ABV6VYV0_9ACTN</name>
<accession>A0ABV6VYV0</accession>
<dbReference type="InterPro" id="IPR051797">
    <property type="entry name" value="TrmB-like"/>
</dbReference>
<dbReference type="EMBL" id="JBHFAB010000014">
    <property type="protein sequence ID" value="MFC1418934.1"/>
    <property type="molecule type" value="Genomic_DNA"/>
</dbReference>
<dbReference type="InterPro" id="IPR002831">
    <property type="entry name" value="Tscrpt_reg_TrmB_N"/>
</dbReference>
<comment type="caution">
    <text evidence="2">The sequence shown here is derived from an EMBL/GenBank/DDBJ whole genome shotgun (WGS) entry which is preliminary data.</text>
</comment>
<dbReference type="Gene3D" id="3.30.870.10">
    <property type="entry name" value="Endonuclease Chain A"/>
    <property type="match status" value="1"/>
</dbReference>
<dbReference type="SUPFAM" id="SSF46785">
    <property type="entry name" value="Winged helix' DNA-binding domain"/>
    <property type="match status" value="1"/>
</dbReference>
<protein>
    <submittedName>
        <fullName evidence="2">TrmB family transcriptional regulator</fullName>
    </submittedName>
</protein>
<proteinExistence type="predicted"/>
<dbReference type="PANTHER" id="PTHR34293">
    <property type="entry name" value="HTH-TYPE TRANSCRIPTIONAL REGULATOR TRMBL2"/>
    <property type="match status" value="1"/>
</dbReference>
<evidence type="ECO:0000259" key="1">
    <source>
        <dbReference type="Pfam" id="PF01978"/>
    </source>
</evidence>
<evidence type="ECO:0000313" key="2">
    <source>
        <dbReference type="EMBL" id="MFC1418934.1"/>
    </source>
</evidence>
<organism evidence="2 3">
    <name type="scientific">Streptacidiphilus cavernicola</name>
    <dbReference type="NCBI Taxonomy" id="3342716"/>
    <lineage>
        <taxon>Bacteria</taxon>
        <taxon>Bacillati</taxon>
        <taxon>Actinomycetota</taxon>
        <taxon>Actinomycetes</taxon>
        <taxon>Kitasatosporales</taxon>
        <taxon>Streptomycetaceae</taxon>
        <taxon>Streptacidiphilus</taxon>
    </lineage>
</organism>
<reference evidence="2 3" key="1">
    <citation type="submission" date="2024-09" db="EMBL/GenBank/DDBJ databases">
        <authorList>
            <person name="Lee S.D."/>
        </authorList>
    </citation>
    <scope>NUCLEOTIDE SEQUENCE [LARGE SCALE GENOMIC DNA]</scope>
    <source>
        <strain evidence="2 3">N8-3</strain>
    </source>
</reference>